<dbReference type="Proteomes" id="UP000295345">
    <property type="component" value="Unassembled WGS sequence"/>
</dbReference>
<dbReference type="OrthoDB" id="8452208at2"/>
<sequence>MSGPTVETLMREIWAHLERLDRPIIRHRAPGAAPTEVADAFSGEVPADVTTWFTLCNGVTHTPDQTQDDAAFIPGYEPLSLQEAAAIRADFGDSPPLPEKTWFPLLATGGGDLYAAVPAPEGTHSRVFSVMTGYPPRLAYQSIEQMLSVFNRCYGEGIFFVNDEAGMLDADDDRWEELEDEALRADGDA</sequence>
<keyword evidence="2" id="KW-1185">Reference proteome</keyword>
<proteinExistence type="predicted"/>
<gene>
    <name evidence="1" type="ORF">E1283_00020</name>
</gene>
<dbReference type="RefSeq" id="WP_132815141.1">
    <property type="nucleotide sequence ID" value="NZ_SMKI01000001.1"/>
</dbReference>
<evidence type="ECO:0000313" key="1">
    <source>
        <dbReference type="EMBL" id="TDC80488.1"/>
    </source>
</evidence>
<dbReference type="EMBL" id="SMKI01000001">
    <property type="protein sequence ID" value="TDC80488.1"/>
    <property type="molecule type" value="Genomic_DNA"/>
</dbReference>
<name>A0A4R4TQD0_9ACTN</name>
<evidence type="ECO:0000313" key="2">
    <source>
        <dbReference type="Proteomes" id="UP000295345"/>
    </source>
</evidence>
<dbReference type="AlphaFoldDB" id="A0A4R4TQD0"/>
<reference evidence="1 2" key="1">
    <citation type="submission" date="2019-03" db="EMBL/GenBank/DDBJ databases">
        <title>Draft genome sequences of novel Actinobacteria.</title>
        <authorList>
            <person name="Sahin N."/>
            <person name="Ay H."/>
            <person name="Saygin H."/>
        </authorList>
    </citation>
    <scope>NUCLEOTIDE SEQUENCE [LARGE SCALE GENOMIC DNA]</scope>
    <source>
        <strain evidence="1 2">DSM 41900</strain>
    </source>
</reference>
<protein>
    <recommendedName>
        <fullName evidence="3">SMI1/KNR4 family protein</fullName>
    </recommendedName>
</protein>
<comment type="caution">
    <text evidence="1">The sequence shown here is derived from an EMBL/GenBank/DDBJ whole genome shotgun (WGS) entry which is preliminary data.</text>
</comment>
<organism evidence="1 2">
    <name type="scientific">Streptomyces hainanensis</name>
    <dbReference type="NCBI Taxonomy" id="402648"/>
    <lineage>
        <taxon>Bacteria</taxon>
        <taxon>Bacillati</taxon>
        <taxon>Actinomycetota</taxon>
        <taxon>Actinomycetes</taxon>
        <taxon>Kitasatosporales</taxon>
        <taxon>Streptomycetaceae</taxon>
        <taxon>Streptomyces</taxon>
    </lineage>
</organism>
<evidence type="ECO:0008006" key="3">
    <source>
        <dbReference type="Google" id="ProtNLM"/>
    </source>
</evidence>
<accession>A0A4R4TQD0</accession>